<feature type="domain" description="Ig-like" evidence="3">
    <location>
        <begin position="42"/>
        <end position="114"/>
    </location>
</feature>
<feature type="signal peptide" evidence="2">
    <location>
        <begin position="1"/>
        <end position="22"/>
    </location>
</feature>
<keyword evidence="2" id="KW-0732">Signal</keyword>
<keyword evidence="1" id="KW-0812">Transmembrane</keyword>
<keyword evidence="1" id="KW-1133">Transmembrane helix</keyword>
<evidence type="ECO:0000256" key="2">
    <source>
        <dbReference type="SAM" id="SignalP"/>
    </source>
</evidence>
<gene>
    <name evidence="4" type="ORF">COCON_G00204700</name>
</gene>
<proteinExistence type="predicted"/>
<sequence>MVTISLLFQLSFTLIYMKESLGEACKGLINQTEEVPAFTTVQAITLHCPIPDLCRNSAKSTTHWFVFRNASHQEISARGPKYSIDDKDLTIHSPQTNDSGVYYCGVVLSSKKASIGTGTRLVVREKRDTTTQTALLWTLFAVLALYSLLILVLLLSKKTRREIFRSERTSTTDKRGSARRLQFRAVVQELYKRRNLRGTGQNTTQTYSPHSNVERPHAYLPDEDVYQNM</sequence>
<dbReference type="Gene3D" id="2.60.40.10">
    <property type="entry name" value="Immunoglobulins"/>
    <property type="match status" value="1"/>
</dbReference>
<accession>A0A9Q1CZK7</accession>
<dbReference type="PANTHER" id="PTHR15297">
    <property type="entry name" value="IMMUNOGLOBULIN SUPERFAMILY MEMBER 6"/>
    <property type="match status" value="1"/>
</dbReference>
<dbReference type="AlphaFoldDB" id="A0A9Q1CZK7"/>
<feature type="chain" id="PRO_5040372631" description="Ig-like domain-containing protein" evidence="2">
    <location>
        <begin position="23"/>
        <end position="229"/>
    </location>
</feature>
<feature type="transmembrane region" description="Helical" evidence="1">
    <location>
        <begin position="134"/>
        <end position="155"/>
    </location>
</feature>
<evidence type="ECO:0000259" key="3">
    <source>
        <dbReference type="PROSITE" id="PS50835"/>
    </source>
</evidence>
<name>A0A9Q1CZK7_CONCO</name>
<dbReference type="InterPro" id="IPR013783">
    <property type="entry name" value="Ig-like_fold"/>
</dbReference>
<dbReference type="InterPro" id="IPR003599">
    <property type="entry name" value="Ig_sub"/>
</dbReference>
<comment type="caution">
    <text evidence="4">The sequence shown here is derived from an EMBL/GenBank/DDBJ whole genome shotgun (WGS) entry which is preliminary data.</text>
</comment>
<dbReference type="Proteomes" id="UP001152803">
    <property type="component" value="Unassembled WGS sequence"/>
</dbReference>
<dbReference type="InterPro" id="IPR013106">
    <property type="entry name" value="Ig_V-set"/>
</dbReference>
<dbReference type="InterPro" id="IPR039089">
    <property type="entry name" value="IGSF6"/>
</dbReference>
<dbReference type="Pfam" id="PF07686">
    <property type="entry name" value="V-set"/>
    <property type="match status" value="1"/>
</dbReference>
<organism evidence="4 5">
    <name type="scientific">Conger conger</name>
    <name type="common">Conger eel</name>
    <name type="synonym">Muraena conger</name>
    <dbReference type="NCBI Taxonomy" id="82655"/>
    <lineage>
        <taxon>Eukaryota</taxon>
        <taxon>Metazoa</taxon>
        <taxon>Chordata</taxon>
        <taxon>Craniata</taxon>
        <taxon>Vertebrata</taxon>
        <taxon>Euteleostomi</taxon>
        <taxon>Actinopterygii</taxon>
        <taxon>Neopterygii</taxon>
        <taxon>Teleostei</taxon>
        <taxon>Anguilliformes</taxon>
        <taxon>Congridae</taxon>
        <taxon>Conger</taxon>
    </lineage>
</organism>
<keyword evidence="5" id="KW-1185">Reference proteome</keyword>
<dbReference type="PROSITE" id="PS50835">
    <property type="entry name" value="IG_LIKE"/>
    <property type="match status" value="1"/>
</dbReference>
<dbReference type="SMART" id="SM00409">
    <property type="entry name" value="IG"/>
    <property type="match status" value="1"/>
</dbReference>
<protein>
    <recommendedName>
        <fullName evidence="3">Ig-like domain-containing protein</fullName>
    </recommendedName>
</protein>
<dbReference type="SUPFAM" id="SSF48726">
    <property type="entry name" value="Immunoglobulin"/>
    <property type="match status" value="1"/>
</dbReference>
<dbReference type="InterPro" id="IPR007110">
    <property type="entry name" value="Ig-like_dom"/>
</dbReference>
<dbReference type="EMBL" id="JAFJMO010000016">
    <property type="protein sequence ID" value="KAJ8253858.1"/>
    <property type="molecule type" value="Genomic_DNA"/>
</dbReference>
<dbReference type="InterPro" id="IPR036179">
    <property type="entry name" value="Ig-like_dom_sf"/>
</dbReference>
<reference evidence="4" key="1">
    <citation type="journal article" date="2023" name="Science">
        <title>Genome structures resolve the early diversification of teleost fishes.</title>
        <authorList>
            <person name="Parey E."/>
            <person name="Louis A."/>
            <person name="Montfort J."/>
            <person name="Bouchez O."/>
            <person name="Roques C."/>
            <person name="Iampietro C."/>
            <person name="Lluch J."/>
            <person name="Castinel A."/>
            <person name="Donnadieu C."/>
            <person name="Desvignes T."/>
            <person name="Floi Bucao C."/>
            <person name="Jouanno E."/>
            <person name="Wen M."/>
            <person name="Mejri S."/>
            <person name="Dirks R."/>
            <person name="Jansen H."/>
            <person name="Henkel C."/>
            <person name="Chen W.J."/>
            <person name="Zahm M."/>
            <person name="Cabau C."/>
            <person name="Klopp C."/>
            <person name="Thompson A.W."/>
            <person name="Robinson-Rechavi M."/>
            <person name="Braasch I."/>
            <person name="Lecointre G."/>
            <person name="Bobe J."/>
            <person name="Postlethwait J.H."/>
            <person name="Berthelot C."/>
            <person name="Roest Crollius H."/>
            <person name="Guiguen Y."/>
        </authorList>
    </citation>
    <scope>NUCLEOTIDE SEQUENCE</scope>
    <source>
        <strain evidence="4">Concon-B</strain>
    </source>
</reference>
<evidence type="ECO:0000313" key="5">
    <source>
        <dbReference type="Proteomes" id="UP001152803"/>
    </source>
</evidence>
<dbReference type="OrthoDB" id="9905432at2759"/>
<dbReference type="PANTHER" id="PTHR15297:SF2">
    <property type="entry name" value="IMMUNOGLOBULIN SUPERFAMILY MEMBER 6"/>
    <property type="match status" value="1"/>
</dbReference>
<evidence type="ECO:0000256" key="1">
    <source>
        <dbReference type="SAM" id="Phobius"/>
    </source>
</evidence>
<evidence type="ECO:0000313" key="4">
    <source>
        <dbReference type="EMBL" id="KAJ8253858.1"/>
    </source>
</evidence>
<keyword evidence="1" id="KW-0472">Membrane</keyword>